<keyword evidence="3" id="KW-1185">Reference proteome</keyword>
<name>A0A1H9IY66_9LACT</name>
<dbReference type="Proteomes" id="UP000198556">
    <property type="component" value="Unassembled WGS sequence"/>
</dbReference>
<evidence type="ECO:0000256" key="1">
    <source>
        <dbReference type="SAM" id="Phobius"/>
    </source>
</evidence>
<dbReference type="AlphaFoldDB" id="A0A1H9IY66"/>
<evidence type="ECO:0000313" key="3">
    <source>
        <dbReference type="Proteomes" id="UP000198556"/>
    </source>
</evidence>
<protein>
    <submittedName>
        <fullName evidence="2">Uncharacterized protein</fullName>
    </submittedName>
</protein>
<proteinExistence type="predicted"/>
<dbReference type="EMBL" id="FOGF01000007">
    <property type="protein sequence ID" value="SEQ79335.1"/>
    <property type="molecule type" value="Genomic_DNA"/>
</dbReference>
<feature type="transmembrane region" description="Helical" evidence="1">
    <location>
        <begin position="12"/>
        <end position="31"/>
    </location>
</feature>
<keyword evidence="1" id="KW-0812">Transmembrane</keyword>
<keyword evidence="1" id="KW-1133">Transmembrane helix</keyword>
<organism evidence="2 3">
    <name type="scientific">Granulicatella balaenopterae</name>
    <dbReference type="NCBI Taxonomy" id="137733"/>
    <lineage>
        <taxon>Bacteria</taxon>
        <taxon>Bacillati</taxon>
        <taxon>Bacillota</taxon>
        <taxon>Bacilli</taxon>
        <taxon>Lactobacillales</taxon>
        <taxon>Carnobacteriaceae</taxon>
        <taxon>Granulicatella</taxon>
    </lineage>
</organism>
<reference evidence="2 3" key="1">
    <citation type="submission" date="2016-10" db="EMBL/GenBank/DDBJ databases">
        <authorList>
            <person name="de Groot N.N."/>
        </authorList>
    </citation>
    <scope>NUCLEOTIDE SEQUENCE [LARGE SCALE GENOMIC DNA]</scope>
    <source>
        <strain evidence="2 3">DSM 15827</strain>
    </source>
</reference>
<accession>A0A1H9IY66</accession>
<dbReference type="STRING" id="137733.SAMN05421767_10712"/>
<evidence type="ECO:0000313" key="2">
    <source>
        <dbReference type="EMBL" id="SEQ79335.1"/>
    </source>
</evidence>
<sequence>MKQEELSNGKKIGIGLDGVVVGIILHSLYLMI</sequence>
<keyword evidence="1" id="KW-0472">Membrane</keyword>
<gene>
    <name evidence="2" type="ORF">SAMN05421767_10712</name>
</gene>